<evidence type="ECO:0000313" key="1">
    <source>
        <dbReference type="EMBL" id="GMN21396.1"/>
    </source>
</evidence>
<keyword evidence="2" id="KW-1185">Reference proteome</keyword>
<organism evidence="1 2">
    <name type="scientific">Ficus carica</name>
    <name type="common">Common fig</name>
    <dbReference type="NCBI Taxonomy" id="3494"/>
    <lineage>
        <taxon>Eukaryota</taxon>
        <taxon>Viridiplantae</taxon>
        <taxon>Streptophyta</taxon>
        <taxon>Embryophyta</taxon>
        <taxon>Tracheophyta</taxon>
        <taxon>Spermatophyta</taxon>
        <taxon>Magnoliopsida</taxon>
        <taxon>eudicotyledons</taxon>
        <taxon>Gunneridae</taxon>
        <taxon>Pentapetalae</taxon>
        <taxon>rosids</taxon>
        <taxon>fabids</taxon>
        <taxon>Rosales</taxon>
        <taxon>Moraceae</taxon>
        <taxon>Ficeae</taxon>
        <taxon>Ficus</taxon>
    </lineage>
</organism>
<gene>
    <name evidence="1" type="ORF">TIFTF001_051115</name>
</gene>
<comment type="caution">
    <text evidence="1">The sequence shown here is derived from an EMBL/GenBank/DDBJ whole genome shotgun (WGS) entry which is preliminary data.</text>
</comment>
<dbReference type="Proteomes" id="UP001187192">
    <property type="component" value="Unassembled WGS sequence"/>
</dbReference>
<evidence type="ECO:0000313" key="2">
    <source>
        <dbReference type="Proteomes" id="UP001187192"/>
    </source>
</evidence>
<proteinExistence type="predicted"/>
<name>A0AA87ZB45_FICCA</name>
<dbReference type="AlphaFoldDB" id="A0AA87ZB45"/>
<dbReference type="EMBL" id="BTGU01009125">
    <property type="protein sequence ID" value="GMN21396.1"/>
    <property type="molecule type" value="Genomic_DNA"/>
</dbReference>
<reference evidence="1" key="1">
    <citation type="submission" date="2023-07" db="EMBL/GenBank/DDBJ databases">
        <title>draft genome sequence of fig (Ficus carica).</title>
        <authorList>
            <person name="Takahashi T."/>
            <person name="Nishimura K."/>
        </authorList>
    </citation>
    <scope>NUCLEOTIDE SEQUENCE</scope>
</reference>
<accession>A0AA87ZB45</accession>
<protein>
    <submittedName>
        <fullName evidence="1">Uncharacterized protein</fullName>
    </submittedName>
</protein>
<sequence length="45" mass="5036">MASEQSFPAIQFHSSAASATVLTARLRWHSKEWRKSYASSIGPKK</sequence>